<dbReference type="PANTHER" id="PTHR45947:SF3">
    <property type="entry name" value="SULFOQUINOVOSYL TRANSFERASE SQD2"/>
    <property type="match status" value="1"/>
</dbReference>
<organism evidence="2 3">
    <name type="scientific">Pontibacter saemangeumensis</name>
    <dbReference type="NCBI Taxonomy" id="1084525"/>
    <lineage>
        <taxon>Bacteria</taxon>
        <taxon>Pseudomonadati</taxon>
        <taxon>Bacteroidota</taxon>
        <taxon>Cytophagia</taxon>
        <taxon>Cytophagales</taxon>
        <taxon>Hymenobacteraceae</taxon>
        <taxon>Pontibacter</taxon>
    </lineage>
</organism>
<dbReference type="EMBL" id="BAABHC010000004">
    <property type="protein sequence ID" value="GAA4426874.1"/>
    <property type="molecule type" value="Genomic_DNA"/>
</dbReference>
<accession>A0ABP8LEF0</accession>
<proteinExistence type="predicted"/>
<dbReference type="CDD" id="cd03801">
    <property type="entry name" value="GT4_PimA-like"/>
    <property type="match status" value="1"/>
</dbReference>
<dbReference type="InterPro" id="IPR050194">
    <property type="entry name" value="Glycosyltransferase_grp1"/>
</dbReference>
<dbReference type="Proteomes" id="UP001500552">
    <property type="component" value="Unassembled WGS sequence"/>
</dbReference>
<dbReference type="Pfam" id="PF00534">
    <property type="entry name" value="Glycos_transf_1"/>
    <property type="match status" value="1"/>
</dbReference>
<keyword evidence="3" id="KW-1185">Reference proteome</keyword>
<reference evidence="3" key="1">
    <citation type="journal article" date="2019" name="Int. J. Syst. Evol. Microbiol.">
        <title>The Global Catalogue of Microorganisms (GCM) 10K type strain sequencing project: providing services to taxonomists for standard genome sequencing and annotation.</title>
        <authorList>
            <consortium name="The Broad Institute Genomics Platform"/>
            <consortium name="The Broad Institute Genome Sequencing Center for Infectious Disease"/>
            <person name="Wu L."/>
            <person name="Ma J."/>
        </authorList>
    </citation>
    <scope>NUCLEOTIDE SEQUENCE [LARGE SCALE GENOMIC DNA]</scope>
    <source>
        <strain evidence="3">JCM 17926</strain>
    </source>
</reference>
<dbReference type="InterPro" id="IPR001296">
    <property type="entry name" value="Glyco_trans_1"/>
</dbReference>
<feature type="domain" description="Glycosyl transferase family 1" evidence="1">
    <location>
        <begin position="201"/>
        <end position="359"/>
    </location>
</feature>
<sequence length="383" mass="42826">MKPLRKVLISIDWFVPGFKAGGPIQSCANLVAHLKGEFEFYIITRNTDYVSTEQYPGITANTWHQIEPGVQVYYFSADNLNFQNVKKVLRGVQADVIYINGIFSRFFSIYTLLIARSSKMKVIVAARGMFAPSAVNVKNDKKKLFFLVAKAVGLYNKVTFHASNLTEVEHIRAILGDKIQVSVASNLPKILNTNTPFPTIKKEQGKLKLVSVARVSPEKNTKYALEVLSNYVYEGQIEFTIFGPVYDAKYWEVCEAIITSLPSNISVIYEGSLDSKHVPAALQEHHVLFLPTRGENFGHIILESLSAGLPVLISDKTPWLDLQEKHVGYDLPLAEPTRFKEAITVLLALKQEEYDEMSASVRSFAAHYVADTSIVAANRALFS</sequence>
<gene>
    <name evidence="2" type="ORF">GCM10023188_09380</name>
</gene>
<comment type="caution">
    <text evidence="2">The sequence shown here is derived from an EMBL/GenBank/DDBJ whole genome shotgun (WGS) entry which is preliminary data.</text>
</comment>
<protein>
    <recommendedName>
        <fullName evidence="1">Glycosyl transferase family 1 domain-containing protein</fullName>
    </recommendedName>
</protein>
<evidence type="ECO:0000259" key="1">
    <source>
        <dbReference type="Pfam" id="PF00534"/>
    </source>
</evidence>
<name>A0ABP8LEF0_9BACT</name>
<dbReference type="SUPFAM" id="SSF53756">
    <property type="entry name" value="UDP-Glycosyltransferase/glycogen phosphorylase"/>
    <property type="match status" value="1"/>
</dbReference>
<dbReference type="Gene3D" id="3.40.50.2000">
    <property type="entry name" value="Glycogen Phosphorylase B"/>
    <property type="match status" value="2"/>
</dbReference>
<evidence type="ECO:0000313" key="2">
    <source>
        <dbReference type="EMBL" id="GAA4426874.1"/>
    </source>
</evidence>
<evidence type="ECO:0000313" key="3">
    <source>
        <dbReference type="Proteomes" id="UP001500552"/>
    </source>
</evidence>
<dbReference type="PANTHER" id="PTHR45947">
    <property type="entry name" value="SULFOQUINOVOSYL TRANSFERASE SQD2"/>
    <property type="match status" value="1"/>
</dbReference>